<keyword evidence="6 7" id="KW-0472">Membrane</keyword>
<dbReference type="GO" id="GO:1902600">
    <property type="term" value="P:proton transmembrane transport"/>
    <property type="evidence" value="ECO:0007669"/>
    <property type="project" value="InterPro"/>
</dbReference>
<evidence type="ECO:0000259" key="8">
    <source>
        <dbReference type="Pfam" id="PF00999"/>
    </source>
</evidence>
<evidence type="ECO:0000256" key="5">
    <source>
        <dbReference type="ARBA" id="ARBA00023065"/>
    </source>
</evidence>
<dbReference type="InterPro" id="IPR050794">
    <property type="entry name" value="CPA2_transporter"/>
</dbReference>
<feature type="domain" description="Cation/H+ exchanger transmembrane" evidence="8">
    <location>
        <begin position="22"/>
        <end position="404"/>
    </location>
</feature>
<feature type="transmembrane region" description="Helical" evidence="7">
    <location>
        <begin position="211"/>
        <end position="228"/>
    </location>
</feature>
<dbReference type="GO" id="GO:0015297">
    <property type="term" value="F:antiporter activity"/>
    <property type="evidence" value="ECO:0007669"/>
    <property type="project" value="InterPro"/>
</dbReference>
<accession>A0A8T4IS23</accession>
<evidence type="ECO:0000256" key="2">
    <source>
        <dbReference type="ARBA" id="ARBA00022448"/>
    </source>
</evidence>
<evidence type="ECO:0000256" key="4">
    <source>
        <dbReference type="ARBA" id="ARBA00022989"/>
    </source>
</evidence>
<dbReference type="AlphaFoldDB" id="A0A8T4IS23"/>
<feature type="transmembrane region" description="Helical" evidence="7">
    <location>
        <begin position="240"/>
        <end position="258"/>
    </location>
</feature>
<feature type="transmembrane region" description="Helical" evidence="7">
    <location>
        <begin position="386"/>
        <end position="409"/>
    </location>
</feature>
<evidence type="ECO:0000313" key="9">
    <source>
        <dbReference type="EMBL" id="MBR7674879.1"/>
    </source>
</evidence>
<keyword evidence="4 7" id="KW-1133">Transmembrane helix</keyword>
<feature type="transmembrane region" description="Helical" evidence="7">
    <location>
        <begin position="141"/>
        <end position="164"/>
    </location>
</feature>
<evidence type="ECO:0000256" key="6">
    <source>
        <dbReference type="ARBA" id="ARBA00023136"/>
    </source>
</evidence>
<reference evidence="9" key="1">
    <citation type="submission" date="2021-04" db="EMBL/GenBank/DDBJ databases">
        <title>Sequencing of actinobacteria type strains.</title>
        <authorList>
            <person name="Nguyen G.-S."/>
            <person name="Wentzel A."/>
        </authorList>
    </citation>
    <scope>NUCLEOTIDE SEQUENCE</scope>
    <source>
        <strain evidence="9">DSM 42095</strain>
    </source>
</reference>
<keyword evidence="3 7" id="KW-0812">Transmembrane</keyword>
<dbReference type="PANTHER" id="PTHR32468">
    <property type="entry name" value="CATION/H + ANTIPORTER"/>
    <property type="match status" value="1"/>
</dbReference>
<comment type="subcellular location">
    <subcellularLocation>
        <location evidence="1">Membrane</location>
        <topology evidence="1">Multi-pass membrane protein</topology>
    </subcellularLocation>
</comment>
<dbReference type="InterPro" id="IPR006153">
    <property type="entry name" value="Cation/H_exchanger_TM"/>
</dbReference>
<name>A0A8T4IS23_9ACTN</name>
<gene>
    <name evidence="9" type="ORF">KDA82_18000</name>
</gene>
<evidence type="ECO:0000256" key="7">
    <source>
        <dbReference type="SAM" id="Phobius"/>
    </source>
</evidence>
<feature type="transmembrane region" description="Helical" evidence="7">
    <location>
        <begin position="105"/>
        <end position="129"/>
    </location>
</feature>
<dbReference type="InterPro" id="IPR038770">
    <property type="entry name" value="Na+/solute_symporter_sf"/>
</dbReference>
<organism evidence="9 10">
    <name type="scientific">Streptomyces daliensis</name>
    <dbReference type="NCBI Taxonomy" id="299421"/>
    <lineage>
        <taxon>Bacteria</taxon>
        <taxon>Bacillati</taxon>
        <taxon>Actinomycetota</taxon>
        <taxon>Actinomycetes</taxon>
        <taxon>Kitasatosporales</taxon>
        <taxon>Streptomycetaceae</taxon>
        <taxon>Streptomyces</taxon>
    </lineage>
</organism>
<keyword evidence="2" id="KW-0813">Transport</keyword>
<feature type="transmembrane region" description="Helical" evidence="7">
    <location>
        <begin position="264"/>
        <end position="287"/>
    </location>
</feature>
<protein>
    <submittedName>
        <fullName evidence="9">Cation:proton antiporter</fullName>
    </submittedName>
</protein>
<evidence type="ECO:0000256" key="1">
    <source>
        <dbReference type="ARBA" id="ARBA00004141"/>
    </source>
</evidence>
<dbReference type="GO" id="GO:0016020">
    <property type="term" value="C:membrane"/>
    <property type="evidence" value="ECO:0007669"/>
    <property type="project" value="UniProtKB-SubCell"/>
</dbReference>
<dbReference type="EMBL" id="JAGSMN010000399">
    <property type="protein sequence ID" value="MBR7674879.1"/>
    <property type="molecule type" value="Genomic_DNA"/>
</dbReference>
<dbReference type="PANTHER" id="PTHR32468:SF0">
    <property type="entry name" value="K(+)_H(+) ANTIPORTER 1"/>
    <property type="match status" value="1"/>
</dbReference>
<evidence type="ECO:0000313" key="10">
    <source>
        <dbReference type="Proteomes" id="UP000675554"/>
    </source>
</evidence>
<sequence length="432" mass="44028">MGVDDVPWGSVHVVVAGVGALLLAHVGGIIARTLRQPRVIGEIAVGLAAGPLLIALAGPEALDRVLPAHVLDALKLLTEAGLVLFLVGVAHGIHPKEARFTRRSVAWVSTGSFVVPLCGGALLACGLLLDGDPSLRGHATWPALVIYMATALSITAVPVLARLLEDLGLARTTSGNLALTAAVIQDIAGWLLLSVAVSLNTGSAGGTARTMAVFAAGAVGAMLLRWVLRGKAVCRLFEGRPLLTALLLGALALTAGLGSERLGLTAVFGAVLVGAAVPRGALLPWNGAVARVTRIGRRLVPLFFVTTGVTVLTKAMGATSWTLVLLVTVLGFVCKTGGGYAGARLGSQSRWESLRIGVLMDTRGLTELIVLSVGHSTGILTGPMYLALLIMAVVTTAITGPLLSAVSWGEARRAPVAERASSPSSPSAGSAG</sequence>
<feature type="transmembrane region" description="Helical" evidence="7">
    <location>
        <begin position="43"/>
        <end position="62"/>
    </location>
</feature>
<dbReference type="Pfam" id="PF00999">
    <property type="entry name" value="Na_H_Exchanger"/>
    <property type="match status" value="1"/>
</dbReference>
<feature type="transmembrane region" description="Helical" evidence="7">
    <location>
        <begin position="176"/>
        <end position="199"/>
    </location>
</feature>
<dbReference type="Gene3D" id="1.20.1530.20">
    <property type="match status" value="1"/>
</dbReference>
<feature type="transmembrane region" description="Helical" evidence="7">
    <location>
        <begin position="74"/>
        <end position="93"/>
    </location>
</feature>
<evidence type="ECO:0000256" key="3">
    <source>
        <dbReference type="ARBA" id="ARBA00022692"/>
    </source>
</evidence>
<dbReference type="Proteomes" id="UP000675554">
    <property type="component" value="Unassembled WGS sequence"/>
</dbReference>
<comment type="caution">
    <text evidence="9">The sequence shown here is derived from an EMBL/GenBank/DDBJ whole genome shotgun (WGS) entry which is preliminary data.</text>
</comment>
<keyword evidence="10" id="KW-1185">Reference proteome</keyword>
<keyword evidence="5" id="KW-0406">Ion transport</keyword>
<feature type="transmembrane region" description="Helical" evidence="7">
    <location>
        <begin position="12"/>
        <end position="31"/>
    </location>
</feature>
<proteinExistence type="predicted"/>